<feature type="transmembrane region" description="Helical" evidence="7">
    <location>
        <begin position="127"/>
        <end position="146"/>
    </location>
</feature>
<feature type="transmembrane region" description="Helical" evidence="7">
    <location>
        <begin position="321"/>
        <end position="339"/>
    </location>
</feature>
<organism evidence="8 9">
    <name type="scientific">Promicromonospora sukumoe</name>
    <dbReference type="NCBI Taxonomy" id="88382"/>
    <lineage>
        <taxon>Bacteria</taxon>
        <taxon>Bacillati</taxon>
        <taxon>Actinomycetota</taxon>
        <taxon>Actinomycetes</taxon>
        <taxon>Micrococcales</taxon>
        <taxon>Promicromonosporaceae</taxon>
        <taxon>Promicromonospora</taxon>
    </lineage>
</organism>
<dbReference type="RefSeq" id="WP_182615675.1">
    <property type="nucleotide sequence ID" value="NZ_BAAATF010000006.1"/>
</dbReference>
<evidence type="ECO:0000256" key="6">
    <source>
        <dbReference type="SAM" id="MobiDB-lite"/>
    </source>
</evidence>
<evidence type="ECO:0000256" key="5">
    <source>
        <dbReference type="ARBA" id="ARBA00023136"/>
    </source>
</evidence>
<dbReference type="InterPro" id="IPR050495">
    <property type="entry name" value="ATG22/LtaA_families"/>
</dbReference>
<evidence type="ECO:0000256" key="1">
    <source>
        <dbReference type="ARBA" id="ARBA00004127"/>
    </source>
</evidence>
<feature type="transmembrane region" description="Helical" evidence="7">
    <location>
        <begin position="97"/>
        <end position="115"/>
    </location>
</feature>
<evidence type="ECO:0000256" key="7">
    <source>
        <dbReference type="SAM" id="Phobius"/>
    </source>
</evidence>
<gene>
    <name evidence="8" type="ORF">FHX71_001895</name>
</gene>
<keyword evidence="3 7" id="KW-0812">Transmembrane</keyword>
<name>A0A7W3J815_9MICO</name>
<dbReference type="GO" id="GO:0012505">
    <property type="term" value="C:endomembrane system"/>
    <property type="evidence" value="ECO:0007669"/>
    <property type="project" value="UniProtKB-SubCell"/>
</dbReference>
<feature type="transmembrane region" description="Helical" evidence="7">
    <location>
        <begin position="55"/>
        <end position="77"/>
    </location>
</feature>
<dbReference type="Pfam" id="PF11700">
    <property type="entry name" value="ATG22"/>
    <property type="match status" value="1"/>
</dbReference>
<comment type="caution">
    <text evidence="8">The sequence shown here is derived from an EMBL/GenBank/DDBJ whole genome shotgun (WGS) entry which is preliminary data.</text>
</comment>
<accession>A0A7W3J815</accession>
<proteinExistence type="predicted"/>
<keyword evidence="5 7" id="KW-0472">Membrane</keyword>
<feature type="transmembrane region" description="Helical" evidence="7">
    <location>
        <begin position="428"/>
        <end position="461"/>
    </location>
</feature>
<dbReference type="Proteomes" id="UP000540568">
    <property type="component" value="Unassembled WGS sequence"/>
</dbReference>
<keyword evidence="4 7" id="KW-1133">Transmembrane helix</keyword>
<dbReference type="SUPFAM" id="SSF103473">
    <property type="entry name" value="MFS general substrate transporter"/>
    <property type="match status" value="1"/>
</dbReference>
<protein>
    <submittedName>
        <fullName evidence="8">UMF1 family MFS transporter</fullName>
    </submittedName>
</protein>
<comment type="subcellular location">
    <subcellularLocation>
        <location evidence="1">Endomembrane system</location>
        <topology evidence="1">Multi-pass membrane protein</topology>
    </subcellularLocation>
</comment>
<dbReference type="PANTHER" id="PTHR23519:SF1">
    <property type="entry name" value="AUTOPHAGY-RELATED PROTEIN 22"/>
    <property type="match status" value="1"/>
</dbReference>
<feature type="transmembrane region" description="Helical" evidence="7">
    <location>
        <begin position="286"/>
        <end position="309"/>
    </location>
</feature>
<feature type="transmembrane region" description="Helical" evidence="7">
    <location>
        <begin position="226"/>
        <end position="250"/>
    </location>
</feature>
<keyword evidence="9" id="KW-1185">Reference proteome</keyword>
<feature type="transmembrane region" description="Helical" evidence="7">
    <location>
        <begin position="351"/>
        <end position="369"/>
    </location>
</feature>
<feature type="region of interest" description="Disordered" evidence="6">
    <location>
        <begin position="1"/>
        <end position="25"/>
    </location>
</feature>
<feature type="transmembrane region" description="Helical" evidence="7">
    <location>
        <begin position="193"/>
        <end position="214"/>
    </location>
</feature>
<feature type="transmembrane region" description="Helical" evidence="7">
    <location>
        <begin position="152"/>
        <end position="172"/>
    </location>
</feature>
<evidence type="ECO:0000256" key="4">
    <source>
        <dbReference type="ARBA" id="ARBA00022989"/>
    </source>
</evidence>
<evidence type="ECO:0000256" key="3">
    <source>
        <dbReference type="ARBA" id="ARBA00022692"/>
    </source>
</evidence>
<dbReference type="Gene3D" id="1.20.1250.20">
    <property type="entry name" value="MFS general substrate transporter like domains"/>
    <property type="match status" value="2"/>
</dbReference>
<dbReference type="EMBL" id="JACGWV010000001">
    <property type="protein sequence ID" value="MBA8807953.1"/>
    <property type="molecule type" value="Genomic_DNA"/>
</dbReference>
<reference evidence="8 9" key="1">
    <citation type="submission" date="2020-07" db="EMBL/GenBank/DDBJ databases">
        <title>Sequencing the genomes of 1000 actinobacteria strains.</title>
        <authorList>
            <person name="Klenk H.-P."/>
        </authorList>
    </citation>
    <scope>NUCLEOTIDE SEQUENCE [LARGE SCALE GENOMIC DNA]</scope>
    <source>
        <strain evidence="8 9">DSM 44121</strain>
    </source>
</reference>
<dbReference type="AlphaFoldDB" id="A0A7W3J815"/>
<dbReference type="InterPro" id="IPR024671">
    <property type="entry name" value="Atg22-like"/>
</dbReference>
<evidence type="ECO:0000256" key="2">
    <source>
        <dbReference type="ARBA" id="ARBA00022448"/>
    </source>
</evidence>
<sequence length="486" mass="51080">MTDAVPGPDSQAPAARETPTPPKMGLELQEGVRVPRRQVISWALWDWGTQPFNTVILTFVFTALYLTTDAFLDPAIAALSEDDPAYQHGLAELSSGVGLWNTLAGLLILVLAPVLGQRADASGRRKAWLAGGTVGMVLCMLALWFVEADPAYFVLGAALIGLGSVLNEIAGVNYNAMMVSVATPKTVGKVSGLGWGLGYVGGILALLFVVIANGADWWGMPTDNGLAYRVIAVGCAIWAIAFAWPILAFVPELPPTKGRATVGFFASYVVLYRDIKGLWHTSRRTFWFLLASAVFRDGLSGVFAFGAIIGSVSFGFSSEEVIIFGIAANLVAGISTVLVGIADDRFGPRSVILSTLSIIVVAGLGVVFLRDLGPIVYWVGGLTLSACVGPAQAASRSYLARVTPAGKESEIFGLYATTGRASSWMSSLLWTVTIAATGATIWGTLGIVAVVLFGLVLMWFVREAPLADAGTTAGPTAEPTGDRSAV</sequence>
<evidence type="ECO:0000313" key="9">
    <source>
        <dbReference type="Proteomes" id="UP000540568"/>
    </source>
</evidence>
<evidence type="ECO:0000313" key="8">
    <source>
        <dbReference type="EMBL" id="MBA8807953.1"/>
    </source>
</evidence>
<dbReference type="PANTHER" id="PTHR23519">
    <property type="entry name" value="AUTOPHAGY-RELATED PROTEIN 22"/>
    <property type="match status" value="1"/>
</dbReference>
<keyword evidence="2" id="KW-0813">Transport</keyword>
<dbReference type="InterPro" id="IPR036259">
    <property type="entry name" value="MFS_trans_sf"/>
</dbReference>